<protein>
    <submittedName>
        <fullName evidence="7">Glucose dehydrogenase</fullName>
    </submittedName>
</protein>
<feature type="domain" description="Glucose dehydrogenase C-terminal" evidence="6">
    <location>
        <begin position="147"/>
        <end position="368"/>
    </location>
</feature>
<dbReference type="GO" id="GO:0016491">
    <property type="term" value="F:oxidoreductase activity"/>
    <property type="evidence" value="ECO:0007669"/>
    <property type="project" value="UniProtKB-KW"/>
</dbReference>
<sequence length="370" mass="40251">MRAIAIFPKEKSIKLIEHEAPHITSPTQVKLRMLEVGVCGTDKEICTFRFGAPPPGYNYLVLGHEALGEVVEVGTGVQRLKPGDLVIPTVRRPCSDSNCRACAVARQDFCFTGEYTEYGIKSQHGYMTEFVVDDEQFMHPVPQELRNVAVLTEPLTIAEKALLQVWAMQQRLPWQMPDAPADQPGKGLKAVVLGAGPISLLGSMALIVAGFDTYVYSRSVPPHPKAELVQSIGATYISSKTTSVEDMVKQVGNIDLVYEGLGGSTLPFEVMNHLGRNAIFAFTGVPTFTTSTQATDQLMSRLVGKNQVVFGTVNAGNDAFAAAIRDLHIFTQRWPAAVRSLISQRVSMENAQDALLGKYGGIKTVVTIAE</sequence>
<evidence type="ECO:0000256" key="3">
    <source>
        <dbReference type="ARBA" id="ARBA00022833"/>
    </source>
</evidence>
<evidence type="ECO:0000256" key="1">
    <source>
        <dbReference type="ARBA" id="ARBA00001947"/>
    </source>
</evidence>
<name>A0A8J3IGC8_9CHLR</name>
<dbReference type="PANTHER" id="PTHR43189:SF2">
    <property type="entry name" value="GLUCOSE 1-DEHYDROGENASE"/>
    <property type="match status" value="1"/>
</dbReference>
<keyword evidence="2" id="KW-0479">Metal-binding</keyword>
<evidence type="ECO:0000259" key="6">
    <source>
        <dbReference type="Pfam" id="PF16912"/>
    </source>
</evidence>
<dbReference type="EMBL" id="BNJK01000001">
    <property type="protein sequence ID" value="GHO91955.1"/>
    <property type="molecule type" value="Genomic_DNA"/>
</dbReference>
<keyword evidence="4" id="KW-0560">Oxidoreductase</keyword>
<evidence type="ECO:0000256" key="2">
    <source>
        <dbReference type="ARBA" id="ARBA00022723"/>
    </source>
</evidence>
<evidence type="ECO:0000313" key="7">
    <source>
        <dbReference type="EMBL" id="GHO91955.1"/>
    </source>
</evidence>
<dbReference type="InterPro" id="IPR036291">
    <property type="entry name" value="NAD(P)-bd_dom_sf"/>
</dbReference>
<dbReference type="AlphaFoldDB" id="A0A8J3IGC8"/>
<evidence type="ECO:0000259" key="5">
    <source>
        <dbReference type="Pfam" id="PF08240"/>
    </source>
</evidence>
<organism evidence="7 8">
    <name type="scientific">Reticulibacter mediterranei</name>
    <dbReference type="NCBI Taxonomy" id="2778369"/>
    <lineage>
        <taxon>Bacteria</taxon>
        <taxon>Bacillati</taxon>
        <taxon>Chloroflexota</taxon>
        <taxon>Ktedonobacteria</taxon>
        <taxon>Ktedonobacterales</taxon>
        <taxon>Reticulibacteraceae</taxon>
        <taxon>Reticulibacter</taxon>
    </lineage>
</organism>
<evidence type="ECO:0000256" key="4">
    <source>
        <dbReference type="ARBA" id="ARBA00023002"/>
    </source>
</evidence>
<keyword evidence="8" id="KW-1185">Reference proteome</keyword>
<dbReference type="GO" id="GO:0046872">
    <property type="term" value="F:metal ion binding"/>
    <property type="evidence" value="ECO:0007669"/>
    <property type="project" value="UniProtKB-KW"/>
</dbReference>
<accession>A0A8J3IGC8</accession>
<dbReference type="InterPro" id="IPR013154">
    <property type="entry name" value="ADH-like_N"/>
</dbReference>
<evidence type="ECO:0000313" key="8">
    <source>
        <dbReference type="Proteomes" id="UP000597444"/>
    </source>
</evidence>
<dbReference type="Pfam" id="PF16912">
    <property type="entry name" value="Glu_dehyd_C"/>
    <property type="match status" value="1"/>
</dbReference>
<dbReference type="RefSeq" id="WP_220202820.1">
    <property type="nucleotide sequence ID" value="NZ_BNJK01000001.1"/>
</dbReference>
<dbReference type="SUPFAM" id="SSF51735">
    <property type="entry name" value="NAD(P)-binding Rossmann-fold domains"/>
    <property type="match status" value="1"/>
</dbReference>
<keyword evidence="3" id="KW-0862">Zinc</keyword>
<dbReference type="Gene3D" id="3.40.50.720">
    <property type="entry name" value="NAD(P)-binding Rossmann-like Domain"/>
    <property type="match status" value="1"/>
</dbReference>
<dbReference type="Gene3D" id="3.90.180.10">
    <property type="entry name" value="Medium-chain alcohol dehydrogenases, catalytic domain"/>
    <property type="match status" value="1"/>
</dbReference>
<comment type="caution">
    <text evidence="7">The sequence shown here is derived from an EMBL/GenBank/DDBJ whole genome shotgun (WGS) entry which is preliminary data.</text>
</comment>
<dbReference type="Pfam" id="PF08240">
    <property type="entry name" value="ADH_N"/>
    <property type="match status" value="1"/>
</dbReference>
<gene>
    <name evidence="7" type="ORF">KSF_020030</name>
</gene>
<dbReference type="InterPro" id="IPR011032">
    <property type="entry name" value="GroES-like_sf"/>
</dbReference>
<dbReference type="Proteomes" id="UP000597444">
    <property type="component" value="Unassembled WGS sequence"/>
</dbReference>
<dbReference type="PANTHER" id="PTHR43189">
    <property type="entry name" value="ZINC-TYPE ALCOHOL DEHYDROGENASE-LIKE PROTEIN C1198.01-RELATED"/>
    <property type="match status" value="1"/>
</dbReference>
<comment type="cofactor">
    <cofactor evidence="1">
        <name>Zn(2+)</name>
        <dbReference type="ChEBI" id="CHEBI:29105"/>
    </cofactor>
</comment>
<dbReference type="InterPro" id="IPR031640">
    <property type="entry name" value="Glu_dehyd_C"/>
</dbReference>
<dbReference type="CDD" id="cd08230">
    <property type="entry name" value="glucose_DH"/>
    <property type="match status" value="1"/>
</dbReference>
<proteinExistence type="predicted"/>
<dbReference type="SUPFAM" id="SSF50129">
    <property type="entry name" value="GroES-like"/>
    <property type="match status" value="1"/>
</dbReference>
<reference evidence="7" key="1">
    <citation type="submission" date="2020-10" db="EMBL/GenBank/DDBJ databases">
        <title>Taxonomic study of unclassified bacteria belonging to the class Ktedonobacteria.</title>
        <authorList>
            <person name="Yabe S."/>
            <person name="Wang C.M."/>
            <person name="Zheng Y."/>
            <person name="Sakai Y."/>
            <person name="Cavaletti L."/>
            <person name="Monciardini P."/>
            <person name="Donadio S."/>
        </authorList>
    </citation>
    <scope>NUCLEOTIDE SEQUENCE</scope>
    <source>
        <strain evidence="7">ID150040</strain>
    </source>
</reference>
<feature type="domain" description="Alcohol dehydrogenase-like N-terminal" evidence="5">
    <location>
        <begin position="26"/>
        <end position="143"/>
    </location>
</feature>